<proteinExistence type="inferred from homology"/>
<dbReference type="UniPathway" id="UPA00705"/>
<dbReference type="Pfam" id="PF02935">
    <property type="entry name" value="COX7C"/>
    <property type="match status" value="1"/>
</dbReference>
<gene>
    <name evidence="8" type="ORF">TCEB3V08_LOCUS9563</name>
</gene>
<keyword evidence="6 7" id="KW-0472">Membrane</keyword>
<dbReference type="AlphaFoldDB" id="A0A7R9H736"/>
<dbReference type="SUPFAM" id="SSF81427">
    <property type="entry name" value="Mitochondrial cytochrome c oxidase subunit VIIc (aka VIIIa)"/>
    <property type="match status" value="1"/>
</dbReference>
<evidence type="ECO:0000256" key="1">
    <source>
        <dbReference type="ARBA" id="ARBA00004434"/>
    </source>
</evidence>
<name>A0A7R9H736_TIMCR</name>
<evidence type="ECO:0008006" key="9">
    <source>
        <dbReference type="Google" id="ProtNLM"/>
    </source>
</evidence>
<accession>A0A7R9H736</accession>
<reference evidence="8" key="1">
    <citation type="submission" date="2020-11" db="EMBL/GenBank/DDBJ databases">
        <authorList>
            <person name="Tran Van P."/>
        </authorList>
    </citation>
    <scope>NUCLEOTIDE SEQUENCE</scope>
</reference>
<sequence length="69" mass="8261">MSYGCEVWVCQEKHTSKMNDVGMRYLGNNMPFKYRNKFQMTLLHTLFWGSGLAAPMLLIRYILWRKRQA</sequence>
<organism evidence="8">
    <name type="scientific">Timema cristinae</name>
    <name type="common">Walking stick</name>
    <dbReference type="NCBI Taxonomy" id="61476"/>
    <lineage>
        <taxon>Eukaryota</taxon>
        <taxon>Metazoa</taxon>
        <taxon>Ecdysozoa</taxon>
        <taxon>Arthropoda</taxon>
        <taxon>Hexapoda</taxon>
        <taxon>Insecta</taxon>
        <taxon>Pterygota</taxon>
        <taxon>Neoptera</taxon>
        <taxon>Polyneoptera</taxon>
        <taxon>Phasmatodea</taxon>
        <taxon>Timematodea</taxon>
        <taxon>Timematoidea</taxon>
        <taxon>Timematidae</taxon>
        <taxon>Timema</taxon>
    </lineage>
</organism>
<evidence type="ECO:0000256" key="2">
    <source>
        <dbReference type="ARBA" id="ARBA00004673"/>
    </source>
</evidence>
<dbReference type="InterPro" id="IPR004202">
    <property type="entry name" value="COX7C/Cox8"/>
</dbReference>
<evidence type="ECO:0000256" key="3">
    <source>
        <dbReference type="ARBA" id="ARBA00010514"/>
    </source>
</evidence>
<evidence type="ECO:0000256" key="5">
    <source>
        <dbReference type="ARBA" id="ARBA00023128"/>
    </source>
</evidence>
<dbReference type="GO" id="GO:0006123">
    <property type="term" value="P:mitochondrial electron transport, cytochrome c to oxygen"/>
    <property type="evidence" value="ECO:0007669"/>
    <property type="project" value="InterPro"/>
</dbReference>
<evidence type="ECO:0000256" key="7">
    <source>
        <dbReference type="SAM" id="Phobius"/>
    </source>
</evidence>
<comment type="pathway">
    <text evidence="2">Energy metabolism; oxidative phosphorylation.</text>
</comment>
<dbReference type="Gene3D" id="4.10.49.10">
    <property type="entry name" value="Cytochrome c oxidase subunit VIIc"/>
    <property type="match status" value="1"/>
</dbReference>
<dbReference type="GO" id="GO:0045277">
    <property type="term" value="C:respiratory chain complex IV"/>
    <property type="evidence" value="ECO:0007669"/>
    <property type="project" value="InterPro"/>
</dbReference>
<protein>
    <recommendedName>
        <fullName evidence="9">Cytochrome c oxidase polypeptide VIIc</fullName>
    </recommendedName>
</protein>
<keyword evidence="5" id="KW-0496">Mitochondrion</keyword>
<dbReference type="InterPro" id="IPR036636">
    <property type="entry name" value="COX7C/Cox8_sf"/>
</dbReference>
<keyword evidence="7" id="KW-1133">Transmembrane helix</keyword>
<evidence type="ECO:0000256" key="4">
    <source>
        <dbReference type="ARBA" id="ARBA00022792"/>
    </source>
</evidence>
<evidence type="ECO:0000256" key="6">
    <source>
        <dbReference type="ARBA" id="ARBA00023136"/>
    </source>
</evidence>
<dbReference type="EMBL" id="OC320633">
    <property type="protein sequence ID" value="CAD7408520.1"/>
    <property type="molecule type" value="Genomic_DNA"/>
</dbReference>
<dbReference type="GO" id="GO:0005743">
    <property type="term" value="C:mitochondrial inner membrane"/>
    <property type="evidence" value="ECO:0007669"/>
    <property type="project" value="UniProtKB-SubCell"/>
</dbReference>
<keyword evidence="7" id="KW-0812">Transmembrane</keyword>
<feature type="transmembrane region" description="Helical" evidence="7">
    <location>
        <begin position="42"/>
        <end position="63"/>
    </location>
</feature>
<keyword evidence="4" id="KW-0999">Mitochondrion inner membrane</keyword>
<evidence type="ECO:0000313" key="8">
    <source>
        <dbReference type="EMBL" id="CAD7408520.1"/>
    </source>
</evidence>
<comment type="similarity">
    <text evidence="3">Belongs to the cytochrome c oxidase VIIc family.</text>
</comment>
<comment type="subcellular location">
    <subcellularLocation>
        <location evidence="1">Mitochondrion inner membrane</location>
        <topology evidence="1">Single-pass membrane protein</topology>
    </subcellularLocation>
</comment>